<dbReference type="Proteomes" id="UP000326062">
    <property type="component" value="Unassembled WGS sequence"/>
</dbReference>
<reference evidence="2 3" key="1">
    <citation type="submission" date="2019-06" db="EMBL/GenBank/DDBJ databases">
        <title>Discovery of a novel chromosome fission-fusion reversal in muntjac.</title>
        <authorList>
            <person name="Mudd A.B."/>
            <person name="Bredeson J.V."/>
            <person name="Baum R."/>
            <person name="Hockemeyer D."/>
            <person name="Rokhsar D.S."/>
        </authorList>
    </citation>
    <scope>NUCLEOTIDE SEQUENCE [LARGE SCALE GENOMIC DNA]</scope>
    <source>
        <strain evidence="2">UCam_UCB_Mr</strain>
        <tissue evidence="2">Fibroblast cell line</tissue>
    </source>
</reference>
<dbReference type="InterPro" id="IPR057520">
    <property type="entry name" value="GRHL1/CP2_C"/>
</dbReference>
<protein>
    <recommendedName>
        <fullName evidence="1">GRHL1/CP2 C-terminal domain-containing protein</fullName>
    </recommendedName>
</protein>
<accession>A0A5N3VXJ7</accession>
<gene>
    <name evidence="2" type="ORF">FD755_023349</name>
</gene>
<evidence type="ECO:0000313" key="3">
    <source>
        <dbReference type="Proteomes" id="UP000326062"/>
    </source>
</evidence>
<proteinExistence type="predicted"/>
<evidence type="ECO:0000259" key="1">
    <source>
        <dbReference type="Pfam" id="PF25416"/>
    </source>
</evidence>
<sequence>MIKFTKGDNSRWLALIVDRVNFEGNLLGKIVVRELWLLIAILVNMDDNIVKHYSNEDTFQLQMEESGGSFKLTLTEI</sequence>
<dbReference type="AlphaFoldDB" id="A0A5N3VXJ7"/>
<comment type="caution">
    <text evidence="2">The sequence shown here is derived from an EMBL/GenBank/DDBJ whole genome shotgun (WGS) entry which is preliminary data.</text>
</comment>
<organism evidence="2 3">
    <name type="scientific">Muntiacus reevesi</name>
    <name type="common">Reeves' muntjac</name>
    <name type="synonym">Cervus reevesi</name>
    <dbReference type="NCBI Taxonomy" id="9886"/>
    <lineage>
        <taxon>Eukaryota</taxon>
        <taxon>Metazoa</taxon>
        <taxon>Chordata</taxon>
        <taxon>Craniata</taxon>
        <taxon>Vertebrata</taxon>
        <taxon>Euteleostomi</taxon>
        <taxon>Mammalia</taxon>
        <taxon>Eutheria</taxon>
        <taxon>Laurasiatheria</taxon>
        <taxon>Artiodactyla</taxon>
        <taxon>Ruminantia</taxon>
        <taxon>Pecora</taxon>
        <taxon>Cervidae</taxon>
        <taxon>Muntiacinae</taxon>
        <taxon>Muntiacus</taxon>
    </lineage>
</organism>
<evidence type="ECO:0000313" key="2">
    <source>
        <dbReference type="EMBL" id="KAB0353956.1"/>
    </source>
</evidence>
<dbReference type="EMBL" id="VCEB01000143">
    <property type="protein sequence ID" value="KAB0353956.1"/>
    <property type="molecule type" value="Genomic_DNA"/>
</dbReference>
<name>A0A5N3VXJ7_MUNRE</name>
<feature type="domain" description="GRHL1/CP2 C-terminal" evidence="1">
    <location>
        <begin position="41"/>
        <end position="76"/>
    </location>
</feature>
<dbReference type="Pfam" id="PF25416">
    <property type="entry name" value="GRHL1_C"/>
    <property type="match status" value="1"/>
</dbReference>
<keyword evidence="3" id="KW-1185">Reference proteome</keyword>